<keyword evidence="1" id="KW-1133">Transmembrane helix</keyword>
<reference evidence="2" key="1">
    <citation type="submission" date="2018-05" db="EMBL/GenBank/DDBJ databases">
        <authorList>
            <person name="Lanie J.A."/>
            <person name="Ng W.-L."/>
            <person name="Kazmierczak K.M."/>
            <person name="Andrzejewski T.M."/>
            <person name="Davidsen T.M."/>
            <person name="Wayne K.J."/>
            <person name="Tettelin H."/>
            <person name="Glass J.I."/>
            <person name="Rusch D."/>
            <person name="Podicherti R."/>
            <person name="Tsui H.-C.T."/>
            <person name="Winkler M.E."/>
        </authorList>
    </citation>
    <scope>NUCLEOTIDE SEQUENCE</scope>
</reference>
<dbReference type="Pfam" id="PF14808">
    <property type="entry name" value="TMEM164"/>
    <property type="match status" value="1"/>
</dbReference>
<gene>
    <name evidence="2" type="ORF">METZ01_LOCUS246240</name>
</gene>
<evidence type="ECO:0000256" key="1">
    <source>
        <dbReference type="SAM" id="Phobius"/>
    </source>
</evidence>
<organism evidence="2">
    <name type="scientific">marine metagenome</name>
    <dbReference type="NCBI Taxonomy" id="408172"/>
    <lineage>
        <taxon>unclassified sequences</taxon>
        <taxon>metagenomes</taxon>
        <taxon>ecological metagenomes</taxon>
    </lineage>
</organism>
<feature type="non-terminal residue" evidence="2">
    <location>
        <position position="170"/>
    </location>
</feature>
<keyword evidence="1" id="KW-0812">Transmembrane</keyword>
<dbReference type="EMBL" id="UINC01064579">
    <property type="protein sequence ID" value="SVB93386.1"/>
    <property type="molecule type" value="Genomic_DNA"/>
</dbReference>
<keyword evidence="1" id="KW-0472">Membrane</keyword>
<evidence type="ECO:0000313" key="2">
    <source>
        <dbReference type="EMBL" id="SVB93386.1"/>
    </source>
</evidence>
<sequence>MRSAVAEYLNSYNAFGLFGPSHWAAILLFLFLIIWFPWFGRNHLNSNQQINAGKALGALIFINYPIWVLLEMVSGSFDLTLHLPFHLCRFANLMMPLVMFKRNPMAFQILYFWGLSGMFQGIVTPDIVHDFPHFHYFRYFIGHHLMIVALVYAVVVYDLRPSINGLKKAF</sequence>
<feature type="transmembrane region" description="Helical" evidence="1">
    <location>
        <begin position="109"/>
        <end position="128"/>
    </location>
</feature>
<feature type="transmembrane region" description="Helical" evidence="1">
    <location>
        <begin position="20"/>
        <end position="40"/>
    </location>
</feature>
<dbReference type="NCBIfam" id="TIGR02206">
    <property type="entry name" value="intg_mem_TP0381"/>
    <property type="match status" value="1"/>
</dbReference>
<evidence type="ECO:0008006" key="3">
    <source>
        <dbReference type="Google" id="ProtNLM"/>
    </source>
</evidence>
<feature type="transmembrane region" description="Helical" evidence="1">
    <location>
        <begin position="140"/>
        <end position="159"/>
    </location>
</feature>
<dbReference type="InterPro" id="IPR011737">
    <property type="entry name" value="CHP02206_TP0381"/>
</dbReference>
<proteinExistence type="predicted"/>
<accession>A0A382I1C8</accession>
<protein>
    <recommendedName>
        <fullName evidence="3">TIGR02206 family membrane protein</fullName>
    </recommendedName>
</protein>
<feature type="transmembrane region" description="Helical" evidence="1">
    <location>
        <begin position="52"/>
        <end position="70"/>
    </location>
</feature>
<name>A0A382I1C8_9ZZZZ</name>
<dbReference type="AlphaFoldDB" id="A0A382I1C8"/>